<reference evidence="2" key="1">
    <citation type="submission" date="2018-06" db="EMBL/GenBank/DDBJ databases">
        <authorList>
            <person name="Zhirakovskaya E."/>
        </authorList>
    </citation>
    <scope>NUCLEOTIDE SEQUENCE</scope>
</reference>
<keyword evidence="1" id="KW-1133">Transmembrane helix</keyword>
<organism evidence="2">
    <name type="scientific">hydrothermal vent metagenome</name>
    <dbReference type="NCBI Taxonomy" id="652676"/>
    <lineage>
        <taxon>unclassified sequences</taxon>
        <taxon>metagenomes</taxon>
        <taxon>ecological metagenomes</taxon>
    </lineage>
</organism>
<dbReference type="Gene3D" id="1.25.40.10">
    <property type="entry name" value="Tetratricopeptide repeat domain"/>
    <property type="match status" value="1"/>
</dbReference>
<name>A0A3B0V7Y7_9ZZZZ</name>
<gene>
    <name evidence="2" type="ORF">MNBD_BACTEROID07-503</name>
</gene>
<dbReference type="InterPro" id="IPR011990">
    <property type="entry name" value="TPR-like_helical_dom_sf"/>
</dbReference>
<dbReference type="Pfam" id="PF13174">
    <property type="entry name" value="TPR_6"/>
    <property type="match status" value="1"/>
</dbReference>
<keyword evidence="1" id="KW-0472">Membrane</keyword>
<dbReference type="EMBL" id="UOET01000190">
    <property type="protein sequence ID" value="VAW28074.1"/>
    <property type="molecule type" value="Genomic_DNA"/>
</dbReference>
<evidence type="ECO:0000256" key="1">
    <source>
        <dbReference type="SAM" id="Phobius"/>
    </source>
</evidence>
<dbReference type="AlphaFoldDB" id="A0A3B0V7Y7"/>
<accession>A0A3B0V7Y7</accession>
<protein>
    <submittedName>
        <fullName evidence="2">Uncharacterized protein</fullName>
    </submittedName>
</protein>
<sequence>MSKKKQKEKKTQQQFENIEESLSRTEEYIVEHQKLLTIIVAILVVIVLGFFGLKKYYLQPKEKEAQEQIYPAQHYFQADSLDKALYGDGNNLGFVDIVKMYSITKAGNLANYYAGICFLKKGNYGSAIKYLKKFDSDDEIVGPMAKGALGDAYLEEGKKAEAVTSYMEAANLRNNEFTSPMFLLRAGEVNEEMGNYDQAIIAYKRIKEEYFKSVEARNIEKYIARAEALKKNK</sequence>
<feature type="transmembrane region" description="Helical" evidence="1">
    <location>
        <begin position="35"/>
        <end position="53"/>
    </location>
</feature>
<proteinExistence type="predicted"/>
<dbReference type="InterPro" id="IPR019734">
    <property type="entry name" value="TPR_rpt"/>
</dbReference>
<keyword evidence="1" id="KW-0812">Transmembrane</keyword>
<dbReference type="Pfam" id="PF13181">
    <property type="entry name" value="TPR_8"/>
    <property type="match status" value="1"/>
</dbReference>
<dbReference type="SUPFAM" id="SSF48452">
    <property type="entry name" value="TPR-like"/>
    <property type="match status" value="1"/>
</dbReference>
<evidence type="ECO:0000313" key="2">
    <source>
        <dbReference type="EMBL" id="VAW28074.1"/>
    </source>
</evidence>